<feature type="transmembrane region" description="Helical" evidence="1">
    <location>
        <begin position="54"/>
        <end position="73"/>
    </location>
</feature>
<comment type="caution">
    <text evidence="2">The sequence shown here is derived from an EMBL/GenBank/DDBJ whole genome shotgun (WGS) entry which is preliminary data.</text>
</comment>
<reference evidence="2" key="1">
    <citation type="submission" date="2019-08" db="EMBL/GenBank/DDBJ databases">
        <authorList>
            <person name="Kucharzyk K."/>
            <person name="Murdoch R.W."/>
            <person name="Higgins S."/>
            <person name="Loffler F."/>
        </authorList>
    </citation>
    <scope>NUCLEOTIDE SEQUENCE</scope>
</reference>
<feature type="transmembrane region" description="Helical" evidence="1">
    <location>
        <begin position="6"/>
        <end position="22"/>
    </location>
</feature>
<dbReference type="EMBL" id="VSSQ01099059">
    <property type="protein sequence ID" value="MPN41780.1"/>
    <property type="molecule type" value="Genomic_DNA"/>
</dbReference>
<name>A0A645HSF5_9ZZZZ</name>
<protein>
    <submittedName>
        <fullName evidence="2">Uncharacterized protein</fullName>
    </submittedName>
</protein>
<evidence type="ECO:0000313" key="2">
    <source>
        <dbReference type="EMBL" id="MPN41780.1"/>
    </source>
</evidence>
<gene>
    <name evidence="2" type="ORF">SDC9_189335</name>
</gene>
<keyword evidence="1" id="KW-1133">Transmembrane helix</keyword>
<organism evidence="2">
    <name type="scientific">bioreactor metagenome</name>
    <dbReference type="NCBI Taxonomy" id="1076179"/>
    <lineage>
        <taxon>unclassified sequences</taxon>
        <taxon>metagenomes</taxon>
        <taxon>ecological metagenomes</taxon>
    </lineage>
</organism>
<dbReference type="AlphaFoldDB" id="A0A645HSF5"/>
<keyword evidence="1" id="KW-0472">Membrane</keyword>
<feature type="transmembrane region" description="Helical" evidence="1">
    <location>
        <begin position="29"/>
        <end position="48"/>
    </location>
</feature>
<keyword evidence="1" id="KW-0812">Transmembrane</keyword>
<sequence>MSPKDLMIAVLAVTASSLIIFGQASLDAVARSVPLCIFTVCGGLIMMWRGPAPVYKLAGVALVTSPFWLIPVFDRIVGLIIGVV</sequence>
<evidence type="ECO:0000256" key="1">
    <source>
        <dbReference type="SAM" id="Phobius"/>
    </source>
</evidence>
<accession>A0A645HSF5</accession>
<proteinExistence type="predicted"/>